<feature type="domain" description="RACo-like middle region" evidence="2">
    <location>
        <begin position="29"/>
        <end position="185"/>
    </location>
</feature>
<evidence type="ECO:0000313" key="4">
    <source>
        <dbReference type="Proteomes" id="UP000637513"/>
    </source>
</evidence>
<dbReference type="InterPro" id="IPR041414">
    <property type="entry name" value="Raco-like_middle"/>
</dbReference>
<organism evidence="3 4">
    <name type="scientific">Jutongia hominis</name>
    <dbReference type="NCBI Taxonomy" id="2763664"/>
    <lineage>
        <taxon>Bacteria</taxon>
        <taxon>Bacillati</taxon>
        <taxon>Bacillota</taxon>
        <taxon>Clostridia</taxon>
        <taxon>Lachnospirales</taxon>
        <taxon>Lachnospiraceae</taxon>
        <taxon>Jutongia</taxon>
    </lineage>
</organism>
<dbReference type="EMBL" id="JACRSW010000001">
    <property type="protein sequence ID" value="MBC8556275.1"/>
    <property type="molecule type" value="Genomic_DNA"/>
</dbReference>
<dbReference type="Pfam" id="PF14574">
    <property type="entry name" value="RACo_C_ter"/>
    <property type="match status" value="1"/>
</dbReference>
<reference evidence="3 4" key="1">
    <citation type="submission" date="2020-08" db="EMBL/GenBank/DDBJ databases">
        <title>Genome public.</title>
        <authorList>
            <person name="Liu C."/>
            <person name="Sun Q."/>
        </authorList>
    </citation>
    <scope>NUCLEOTIDE SEQUENCE [LARGE SCALE GENOMIC DNA]</scope>
    <source>
        <strain evidence="3 4">BX3</strain>
    </source>
</reference>
<evidence type="ECO:0000259" key="1">
    <source>
        <dbReference type="Pfam" id="PF14574"/>
    </source>
</evidence>
<dbReference type="InterPro" id="IPR027980">
    <property type="entry name" value="RACo_C"/>
</dbReference>
<dbReference type="PANTHER" id="PTHR42895:SF1">
    <property type="entry name" value="IRON-SULFUR CLUSTER PROTEIN"/>
    <property type="match status" value="1"/>
</dbReference>
<dbReference type="Proteomes" id="UP000637513">
    <property type="component" value="Unassembled WGS sequence"/>
</dbReference>
<proteinExistence type="predicted"/>
<keyword evidence="4" id="KW-1185">Reference proteome</keyword>
<dbReference type="PANTHER" id="PTHR42895">
    <property type="entry name" value="IRON-SULFUR CLUSTER-BINDING PROTEIN-RELATED"/>
    <property type="match status" value="1"/>
</dbReference>
<dbReference type="Gene3D" id="3.30.420.480">
    <property type="entry name" value="Domain of unknown function (DUF4445)"/>
    <property type="match status" value="1"/>
</dbReference>
<evidence type="ECO:0000259" key="2">
    <source>
        <dbReference type="Pfam" id="PF17651"/>
    </source>
</evidence>
<dbReference type="Pfam" id="PF17651">
    <property type="entry name" value="Raco_middle"/>
    <property type="match status" value="1"/>
</dbReference>
<comment type="caution">
    <text evidence="3">The sequence shown here is derived from an EMBL/GenBank/DDBJ whole genome shotgun (WGS) entry which is preliminary data.</text>
</comment>
<dbReference type="RefSeq" id="WP_249302289.1">
    <property type="nucleotide sequence ID" value="NZ_JACRSW010000001.1"/>
</dbReference>
<protein>
    <submittedName>
        <fullName evidence="3">DUF4445 domain-containing protein</fullName>
    </submittedName>
</protein>
<evidence type="ECO:0000313" key="3">
    <source>
        <dbReference type="EMBL" id="MBC8556275.1"/>
    </source>
</evidence>
<sequence>MIVIRNVKKESKKMNEPIAIKNPGRDGIGFAVDLGTTTIAMTGILLCDGSSLGECSQVNVQTQLGSDVMMRIMHAIRGKEKELQQMVVQQIESMAENILRKAGRKNEQNIIFTVVGNTTMSHLFLGRDVKGLAGAPFVGDYAGNYQCKGKEVGMNLFSNASILVLSNIQAHVGGDALAVIGALALGKEKKKRQLAIDLGTNAEIILNDQGKLSVCSTAAGPAFEGKGVDCGMTAKAGAINGVRIAVQNGNMILEVLESDHPKGICGTGLVDLLAQLRKSKVLREDGYLISKEEALAEGISEQIAKQLVIKNQENIFILTRQGQKEIYLSQSDIRNLQLAKGAIQAGVRTLLQTCNLSLTQVDEIVITGVLGSCMKVSNALEIGLFPDVEKEKLHFVKNAAGTGAAQLLLNTEIAKEWEQKAKEIHHVELAKIDSFQKALFTSMTFQKWEV</sequence>
<accession>A0ABR7MR55</accession>
<dbReference type="InterPro" id="IPR042259">
    <property type="entry name" value="Raco-like_middle_sf"/>
</dbReference>
<name>A0ABR7MR55_9FIRM</name>
<gene>
    <name evidence="3" type="ORF">H8700_00865</name>
</gene>
<feature type="domain" description="RACo C-terminal" evidence="1">
    <location>
        <begin position="193"/>
        <end position="447"/>
    </location>
</feature>
<dbReference type="InterPro" id="IPR052911">
    <property type="entry name" value="Corrinoid_activation_enz"/>
</dbReference>